<dbReference type="AlphaFoldDB" id="A0A059C9D2"/>
<dbReference type="InParanoid" id="A0A059C9D2"/>
<sequence length="154" mass="16837">MSHLQQPRGGGTCGWRRIYRLTHASSLTSPSTKRAARAHGERRTLEFGLELSAILPAFFAFLSAPPTRRRKKEGREKKRRRDDGGAVRAGVHGDRGVPPRGQLLLPHPLPSAGHPVPQLPGFCWLVGSDQKDGENGRWSRVASTASGKMELGLC</sequence>
<proteinExistence type="predicted"/>
<organism evidence="2">
    <name type="scientific">Eucalyptus grandis</name>
    <name type="common">Flooded gum</name>
    <dbReference type="NCBI Taxonomy" id="71139"/>
    <lineage>
        <taxon>Eukaryota</taxon>
        <taxon>Viridiplantae</taxon>
        <taxon>Streptophyta</taxon>
        <taxon>Embryophyta</taxon>
        <taxon>Tracheophyta</taxon>
        <taxon>Spermatophyta</taxon>
        <taxon>Magnoliopsida</taxon>
        <taxon>eudicotyledons</taxon>
        <taxon>Gunneridae</taxon>
        <taxon>Pentapetalae</taxon>
        <taxon>rosids</taxon>
        <taxon>malvids</taxon>
        <taxon>Myrtales</taxon>
        <taxon>Myrtaceae</taxon>
        <taxon>Myrtoideae</taxon>
        <taxon>Eucalypteae</taxon>
        <taxon>Eucalyptus</taxon>
    </lineage>
</organism>
<evidence type="ECO:0000313" key="2">
    <source>
        <dbReference type="EMBL" id="KCW74535.1"/>
    </source>
</evidence>
<dbReference type="Gramene" id="KCW74535">
    <property type="protein sequence ID" value="KCW74535"/>
    <property type="gene ID" value="EUGRSUZ_E03248"/>
</dbReference>
<feature type="region of interest" description="Disordered" evidence="1">
    <location>
        <begin position="66"/>
        <end position="101"/>
    </location>
</feature>
<dbReference type="EMBL" id="KK198757">
    <property type="protein sequence ID" value="KCW74535.1"/>
    <property type="molecule type" value="Genomic_DNA"/>
</dbReference>
<reference evidence="2" key="1">
    <citation type="submission" date="2013-07" db="EMBL/GenBank/DDBJ databases">
        <title>The genome of Eucalyptus grandis.</title>
        <authorList>
            <person name="Schmutz J."/>
            <person name="Hayes R."/>
            <person name="Myburg A."/>
            <person name="Tuskan G."/>
            <person name="Grattapaglia D."/>
            <person name="Rokhsar D.S."/>
        </authorList>
    </citation>
    <scope>NUCLEOTIDE SEQUENCE</scope>
    <source>
        <tissue evidence="2">Leaf extractions</tissue>
    </source>
</reference>
<evidence type="ECO:0000256" key="1">
    <source>
        <dbReference type="SAM" id="MobiDB-lite"/>
    </source>
</evidence>
<accession>A0A059C9D2</accession>
<feature type="compositionally biased region" description="Basic and acidic residues" evidence="1">
    <location>
        <begin position="73"/>
        <end position="97"/>
    </location>
</feature>
<gene>
    <name evidence="2" type="ORF">EUGRSUZ_E03248</name>
</gene>
<protein>
    <submittedName>
        <fullName evidence="2">Uncharacterized protein</fullName>
    </submittedName>
</protein>
<name>A0A059C9D2_EUCGR</name>